<dbReference type="Proteomes" id="UP001552299">
    <property type="component" value="Unassembled WGS sequence"/>
</dbReference>
<comment type="caution">
    <text evidence="2">The sequence shown here is derived from an EMBL/GenBank/DDBJ whole genome shotgun (WGS) entry which is preliminary data.</text>
</comment>
<name>A0ABD0UZW7_DENTH</name>
<feature type="compositionally biased region" description="Basic and acidic residues" evidence="1">
    <location>
        <begin position="12"/>
        <end position="21"/>
    </location>
</feature>
<organism evidence="2 3">
    <name type="scientific">Dendrobium thyrsiflorum</name>
    <name type="common">Pinecone-like raceme dendrobium</name>
    <name type="synonym">Orchid</name>
    <dbReference type="NCBI Taxonomy" id="117978"/>
    <lineage>
        <taxon>Eukaryota</taxon>
        <taxon>Viridiplantae</taxon>
        <taxon>Streptophyta</taxon>
        <taxon>Embryophyta</taxon>
        <taxon>Tracheophyta</taxon>
        <taxon>Spermatophyta</taxon>
        <taxon>Magnoliopsida</taxon>
        <taxon>Liliopsida</taxon>
        <taxon>Asparagales</taxon>
        <taxon>Orchidaceae</taxon>
        <taxon>Epidendroideae</taxon>
        <taxon>Malaxideae</taxon>
        <taxon>Dendrobiinae</taxon>
        <taxon>Dendrobium</taxon>
    </lineage>
</organism>
<dbReference type="EMBL" id="JANQDX010000009">
    <property type="protein sequence ID" value="KAL0918362.1"/>
    <property type="molecule type" value="Genomic_DNA"/>
</dbReference>
<reference evidence="2 3" key="1">
    <citation type="journal article" date="2024" name="Plant Biotechnol. J.">
        <title>Dendrobium thyrsiflorum genome and its molecular insights into genes involved in important horticultural traits.</title>
        <authorList>
            <person name="Chen B."/>
            <person name="Wang J.Y."/>
            <person name="Zheng P.J."/>
            <person name="Li K.L."/>
            <person name="Liang Y.M."/>
            <person name="Chen X.F."/>
            <person name="Zhang C."/>
            <person name="Zhao X."/>
            <person name="He X."/>
            <person name="Zhang G.Q."/>
            <person name="Liu Z.J."/>
            <person name="Xu Q."/>
        </authorList>
    </citation>
    <scope>NUCLEOTIDE SEQUENCE [LARGE SCALE GENOMIC DNA]</scope>
    <source>
        <strain evidence="2">GZMU011</strain>
    </source>
</reference>
<accession>A0ABD0UZW7</accession>
<evidence type="ECO:0000256" key="1">
    <source>
        <dbReference type="SAM" id="MobiDB-lite"/>
    </source>
</evidence>
<evidence type="ECO:0000313" key="2">
    <source>
        <dbReference type="EMBL" id="KAL0918362.1"/>
    </source>
</evidence>
<feature type="region of interest" description="Disordered" evidence="1">
    <location>
        <begin position="1"/>
        <end position="54"/>
    </location>
</feature>
<protein>
    <submittedName>
        <fullName evidence="2">Uncharacterized protein</fullName>
    </submittedName>
</protein>
<dbReference type="AlphaFoldDB" id="A0ABD0UZW7"/>
<dbReference type="InterPro" id="IPR039624">
    <property type="entry name" value="LEA1/2/D7/KIN2"/>
</dbReference>
<keyword evidence="3" id="KW-1185">Reference proteome</keyword>
<gene>
    <name evidence="2" type="ORF">M5K25_010366</name>
</gene>
<dbReference type="PANTHER" id="PTHR34191:SF20">
    <property type="entry name" value="LATE EMBRYOGENESIS ABUNDANT PROTEIN (LEA) FAMILY PROTEIN"/>
    <property type="match status" value="1"/>
</dbReference>
<sequence>MSTAPKFNAGEARGEGQEKAEQWAAQSAHDTAQNAAQSAKQSAEHTGGLMQQAGEQMMGMAYDAAEAIKKAVGIGSNNNSTTNKTNSTTKY</sequence>
<dbReference type="PANTHER" id="PTHR34191">
    <property type="entry name" value="LATE EMBRYOGENESIS ABUNDANT PROTEIN (LEA) FAMILY PROTEIN"/>
    <property type="match status" value="1"/>
</dbReference>
<evidence type="ECO:0000313" key="3">
    <source>
        <dbReference type="Proteomes" id="UP001552299"/>
    </source>
</evidence>
<feature type="compositionally biased region" description="Low complexity" evidence="1">
    <location>
        <begin position="32"/>
        <end position="54"/>
    </location>
</feature>
<proteinExistence type="predicted"/>